<keyword evidence="6 7" id="KW-0472">Membrane</keyword>
<keyword evidence="5" id="KW-0443">Lipid metabolism</keyword>
<dbReference type="GO" id="GO:0006629">
    <property type="term" value="P:lipid metabolic process"/>
    <property type="evidence" value="ECO:0007669"/>
    <property type="project" value="UniProtKB-KW"/>
</dbReference>
<evidence type="ECO:0000256" key="7">
    <source>
        <dbReference type="SAM" id="Phobius"/>
    </source>
</evidence>
<evidence type="ECO:0000256" key="2">
    <source>
        <dbReference type="ARBA" id="ARBA00022692"/>
    </source>
</evidence>
<evidence type="ECO:0000256" key="5">
    <source>
        <dbReference type="ARBA" id="ARBA00023098"/>
    </source>
</evidence>
<dbReference type="GO" id="GO:0140042">
    <property type="term" value="P:lipid droplet formation"/>
    <property type="evidence" value="ECO:0007669"/>
    <property type="project" value="UniProtKB-ARBA"/>
</dbReference>
<keyword evidence="2 7" id="KW-0812">Transmembrane</keyword>
<dbReference type="Proteomes" id="UP001567538">
    <property type="component" value="Unassembled WGS sequence"/>
</dbReference>
<dbReference type="PANTHER" id="PTHR21212:SF5">
    <property type="entry name" value="SEIPIN-1"/>
    <property type="match status" value="1"/>
</dbReference>
<feature type="transmembrane region" description="Helical" evidence="7">
    <location>
        <begin position="243"/>
        <end position="263"/>
    </location>
</feature>
<sequence length="323" mass="36106">MEFNTTYKHPNPFLFCTKLLSYCTPPFFWRMGGGTPLLGRVAMGVAAAAYVLMVLIVAMVAATVVGVGVVRSWAEQPVYVKESVHFDYSDAHPTALLTFGNGPAVPPGHTIFVSLSLLMPDSDYNRDVGIFQLSAELISGQGSVIARSSHPSMLRFRSWPIRYARTFLMGMPLVFGMTSETQRVTFPALKHREAAYPRTEDIRLTLIPRAGTSALPQFYDAEVVVNSRPPWLKEVVYRWKLTLSVWTSLYIFVMLVMLLVLFLKPLIFPATSGGGKCYEEAEQQEAASEERQVSESIERWQTRRSKRKAALLQPSSITLATNN</sequence>
<name>A0ABD1FLZ0_SALDI</name>
<protein>
    <submittedName>
        <fullName evidence="8">Seipin-1-like</fullName>
    </submittedName>
</protein>
<keyword evidence="4 7" id="KW-1133">Transmembrane helix</keyword>
<keyword evidence="3" id="KW-0256">Endoplasmic reticulum</keyword>
<accession>A0ABD1FLZ0</accession>
<dbReference type="PANTHER" id="PTHR21212">
    <property type="entry name" value="BERNARDINELLI-SEIP CONGENITAL LIPODYSTROPHY 2 HOMOLOG BSCL2 PROTEIN"/>
    <property type="match status" value="1"/>
</dbReference>
<dbReference type="AlphaFoldDB" id="A0ABD1FLZ0"/>
<feature type="transmembrane region" description="Helical" evidence="7">
    <location>
        <begin position="41"/>
        <end position="70"/>
    </location>
</feature>
<dbReference type="CDD" id="cd23995">
    <property type="entry name" value="Seipin_BSCL2_like"/>
    <property type="match status" value="1"/>
</dbReference>
<comment type="subcellular location">
    <subcellularLocation>
        <location evidence="1">Endoplasmic reticulum membrane</location>
        <topology evidence="1">Multi-pass membrane protein</topology>
    </subcellularLocation>
</comment>
<feature type="transmembrane region" description="Helical" evidence="7">
    <location>
        <begin position="12"/>
        <end position="29"/>
    </location>
</feature>
<evidence type="ECO:0000313" key="9">
    <source>
        <dbReference type="Proteomes" id="UP001567538"/>
    </source>
</evidence>
<evidence type="ECO:0000256" key="6">
    <source>
        <dbReference type="ARBA" id="ARBA00023136"/>
    </source>
</evidence>
<evidence type="ECO:0000256" key="3">
    <source>
        <dbReference type="ARBA" id="ARBA00022824"/>
    </source>
</evidence>
<keyword evidence="9" id="KW-1185">Reference proteome</keyword>
<dbReference type="Pfam" id="PF06775">
    <property type="entry name" value="Seipin"/>
    <property type="match status" value="1"/>
</dbReference>
<dbReference type="EMBL" id="JBEAFC010000014">
    <property type="protein sequence ID" value="KAL1532859.1"/>
    <property type="molecule type" value="Genomic_DNA"/>
</dbReference>
<evidence type="ECO:0000256" key="1">
    <source>
        <dbReference type="ARBA" id="ARBA00004477"/>
    </source>
</evidence>
<dbReference type="InterPro" id="IPR009617">
    <property type="entry name" value="Seipin"/>
</dbReference>
<dbReference type="GO" id="GO:0005789">
    <property type="term" value="C:endoplasmic reticulum membrane"/>
    <property type="evidence" value="ECO:0007669"/>
    <property type="project" value="UniProtKB-SubCell"/>
</dbReference>
<evidence type="ECO:0000313" key="8">
    <source>
        <dbReference type="EMBL" id="KAL1532859.1"/>
    </source>
</evidence>
<evidence type="ECO:0000256" key="4">
    <source>
        <dbReference type="ARBA" id="ARBA00022989"/>
    </source>
</evidence>
<comment type="caution">
    <text evidence="8">The sequence shown here is derived from an EMBL/GenBank/DDBJ whole genome shotgun (WGS) entry which is preliminary data.</text>
</comment>
<gene>
    <name evidence="8" type="ORF">AAHA92_32819</name>
</gene>
<proteinExistence type="predicted"/>
<reference evidence="8 9" key="1">
    <citation type="submission" date="2024-06" db="EMBL/GenBank/DDBJ databases">
        <title>A chromosome level genome sequence of Diviner's sage (Salvia divinorum).</title>
        <authorList>
            <person name="Ford S.A."/>
            <person name="Ro D.-K."/>
            <person name="Ness R.W."/>
            <person name="Phillips M.A."/>
        </authorList>
    </citation>
    <scope>NUCLEOTIDE SEQUENCE [LARGE SCALE GENOMIC DNA]</scope>
    <source>
        <strain evidence="8">SAF-2024a</strain>
        <tissue evidence="8">Leaf</tissue>
    </source>
</reference>
<organism evidence="8 9">
    <name type="scientific">Salvia divinorum</name>
    <name type="common">Maria pastora</name>
    <name type="synonym">Diviner's sage</name>
    <dbReference type="NCBI Taxonomy" id="28513"/>
    <lineage>
        <taxon>Eukaryota</taxon>
        <taxon>Viridiplantae</taxon>
        <taxon>Streptophyta</taxon>
        <taxon>Embryophyta</taxon>
        <taxon>Tracheophyta</taxon>
        <taxon>Spermatophyta</taxon>
        <taxon>Magnoliopsida</taxon>
        <taxon>eudicotyledons</taxon>
        <taxon>Gunneridae</taxon>
        <taxon>Pentapetalae</taxon>
        <taxon>asterids</taxon>
        <taxon>lamiids</taxon>
        <taxon>Lamiales</taxon>
        <taxon>Lamiaceae</taxon>
        <taxon>Nepetoideae</taxon>
        <taxon>Mentheae</taxon>
        <taxon>Salviinae</taxon>
        <taxon>Salvia</taxon>
        <taxon>Salvia subgen. Calosphace</taxon>
    </lineage>
</organism>